<dbReference type="Gene3D" id="1.10.1740.10">
    <property type="match status" value="1"/>
</dbReference>
<dbReference type="PANTHER" id="PTHR43133:SF62">
    <property type="entry name" value="RNA POLYMERASE SIGMA FACTOR SIGZ"/>
    <property type="match status" value="1"/>
</dbReference>
<dbReference type="SUPFAM" id="SSF88946">
    <property type="entry name" value="Sigma2 domain of RNA polymerase sigma factors"/>
    <property type="match status" value="1"/>
</dbReference>
<dbReference type="InterPro" id="IPR007630">
    <property type="entry name" value="RNA_pol_sigma70_r4"/>
</dbReference>
<dbReference type="InterPro" id="IPR013325">
    <property type="entry name" value="RNA_pol_sigma_r2"/>
</dbReference>
<keyword evidence="4" id="KW-0238">DNA-binding</keyword>
<keyword evidence="2" id="KW-0805">Transcription regulation</keyword>
<dbReference type="InterPro" id="IPR013324">
    <property type="entry name" value="RNA_pol_sigma_r3/r4-like"/>
</dbReference>
<evidence type="ECO:0000259" key="6">
    <source>
        <dbReference type="Pfam" id="PF04542"/>
    </source>
</evidence>
<comment type="caution">
    <text evidence="8">The sequence shown here is derived from an EMBL/GenBank/DDBJ whole genome shotgun (WGS) entry which is preliminary data.</text>
</comment>
<dbReference type="GO" id="GO:0016987">
    <property type="term" value="F:sigma factor activity"/>
    <property type="evidence" value="ECO:0007669"/>
    <property type="project" value="UniProtKB-KW"/>
</dbReference>
<dbReference type="SUPFAM" id="SSF88659">
    <property type="entry name" value="Sigma3 and sigma4 domains of RNA polymerase sigma factors"/>
    <property type="match status" value="1"/>
</dbReference>
<dbReference type="GO" id="GO:0006352">
    <property type="term" value="P:DNA-templated transcription initiation"/>
    <property type="evidence" value="ECO:0007669"/>
    <property type="project" value="InterPro"/>
</dbReference>
<dbReference type="Pfam" id="PF04542">
    <property type="entry name" value="Sigma70_r2"/>
    <property type="match status" value="1"/>
</dbReference>
<gene>
    <name evidence="8" type="ORF">J2Y00_004505</name>
</gene>
<name>A0AAE4BN28_9DEIO</name>
<comment type="similarity">
    <text evidence="1">Belongs to the sigma-70 factor family. ECF subfamily.</text>
</comment>
<proteinExistence type="inferred from homology"/>
<feature type="domain" description="RNA polymerase sigma-70 region 4" evidence="7">
    <location>
        <begin position="145"/>
        <end position="193"/>
    </location>
</feature>
<protein>
    <submittedName>
        <fullName evidence="8">RNA polymerase sigma-70 factor (ECF subfamily)</fullName>
    </submittedName>
</protein>
<keyword evidence="3" id="KW-0731">Sigma factor</keyword>
<dbReference type="PANTHER" id="PTHR43133">
    <property type="entry name" value="RNA POLYMERASE ECF-TYPE SIGMA FACTO"/>
    <property type="match status" value="1"/>
</dbReference>
<dbReference type="InterPro" id="IPR039425">
    <property type="entry name" value="RNA_pol_sigma-70-like"/>
</dbReference>
<evidence type="ECO:0000256" key="3">
    <source>
        <dbReference type="ARBA" id="ARBA00023082"/>
    </source>
</evidence>
<dbReference type="NCBIfam" id="TIGR02937">
    <property type="entry name" value="sigma70-ECF"/>
    <property type="match status" value="1"/>
</dbReference>
<dbReference type="Pfam" id="PF04545">
    <property type="entry name" value="Sigma70_r4"/>
    <property type="match status" value="1"/>
</dbReference>
<evidence type="ECO:0000259" key="7">
    <source>
        <dbReference type="Pfam" id="PF04545"/>
    </source>
</evidence>
<reference evidence="8" key="1">
    <citation type="submission" date="2023-07" db="EMBL/GenBank/DDBJ databases">
        <title>Sorghum-associated microbial communities from plants grown in Nebraska, USA.</title>
        <authorList>
            <person name="Schachtman D."/>
        </authorList>
    </citation>
    <scope>NUCLEOTIDE SEQUENCE</scope>
    <source>
        <strain evidence="8">BE330</strain>
    </source>
</reference>
<evidence type="ECO:0000256" key="5">
    <source>
        <dbReference type="ARBA" id="ARBA00023163"/>
    </source>
</evidence>
<evidence type="ECO:0000256" key="2">
    <source>
        <dbReference type="ARBA" id="ARBA00023015"/>
    </source>
</evidence>
<evidence type="ECO:0000313" key="9">
    <source>
        <dbReference type="Proteomes" id="UP001185331"/>
    </source>
</evidence>
<feature type="domain" description="RNA polymerase sigma-70 region 2" evidence="6">
    <location>
        <begin position="41"/>
        <end position="107"/>
    </location>
</feature>
<dbReference type="CDD" id="cd06171">
    <property type="entry name" value="Sigma70_r4"/>
    <property type="match status" value="1"/>
</dbReference>
<dbReference type="RefSeq" id="WP_309858187.1">
    <property type="nucleotide sequence ID" value="NZ_JAVDQJ010000017.1"/>
</dbReference>
<sequence>MTRLFPRSRRSASPEEEAVAVPDAALAARLVRRDEAALAEIYDAHAAAVFGVLVRLLDHATAQEVLQDVFVRLWDRPEAFDPARAGLRAYLLVMARSRALDRLRGARVTVPLHGEDGVTLPLPDGRPSLTRLSEDRARRDRVHAALAGLSGAHRETVERAYLRGESREEIARAMDVPVGTVKSRLSYALKHLKRHLGEEGGAWLD</sequence>
<dbReference type="Proteomes" id="UP001185331">
    <property type="component" value="Unassembled WGS sequence"/>
</dbReference>
<dbReference type="InterPro" id="IPR014284">
    <property type="entry name" value="RNA_pol_sigma-70_dom"/>
</dbReference>
<dbReference type="EMBL" id="JAVDQK010000018">
    <property type="protein sequence ID" value="MDR6220878.1"/>
    <property type="molecule type" value="Genomic_DNA"/>
</dbReference>
<dbReference type="GO" id="GO:0003677">
    <property type="term" value="F:DNA binding"/>
    <property type="evidence" value="ECO:0007669"/>
    <property type="project" value="UniProtKB-KW"/>
</dbReference>
<keyword evidence="5" id="KW-0804">Transcription</keyword>
<evidence type="ECO:0000256" key="1">
    <source>
        <dbReference type="ARBA" id="ARBA00010641"/>
    </source>
</evidence>
<dbReference type="InterPro" id="IPR007627">
    <property type="entry name" value="RNA_pol_sigma70_r2"/>
</dbReference>
<dbReference type="AlphaFoldDB" id="A0AAE4BN28"/>
<accession>A0AAE4BN28</accession>
<evidence type="ECO:0000256" key="4">
    <source>
        <dbReference type="ARBA" id="ARBA00023125"/>
    </source>
</evidence>
<dbReference type="InterPro" id="IPR036388">
    <property type="entry name" value="WH-like_DNA-bd_sf"/>
</dbReference>
<organism evidence="8 9">
    <name type="scientific">Deinococcus soli</name>
    <name type="common">ex Cha et al. 2016</name>
    <dbReference type="NCBI Taxonomy" id="1309411"/>
    <lineage>
        <taxon>Bacteria</taxon>
        <taxon>Thermotogati</taxon>
        <taxon>Deinococcota</taxon>
        <taxon>Deinococci</taxon>
        <taxon>Deinococcales</taxon>
        <taxon>Deinococcaceae</taxon>
        <taxon>Deinococcus</taxon>
    </lineage>
</organism>
<evidence type="ECO:0000313" key="8">
    <source>
        <dbReference type="EMBL" id="MDR6220878.1"/>
    </source>
</evidence>
<dbReference type="Gene3D" id="1.10.10.10">
    <property type="entry name" value="Winged helix-like DNA-binding domain superfamily/Winged helix DNA-binding domain"/>
    <property type="match status" value="1"/>
</dbReference>